<keyword evidence="5" id="KW-1185">Reference proteome</keyword>
<organism evidence="4 5">
    <name type="scientific">Bacillus smithii 7_3_47FAA</name>
    <dbReference type="NCBI Taxonomy" id="665952"/>
    <lineage>
        <taxon>Bacteria</taxon>
        <taxon>Bacillati</taxon>
        <taxon>Bacillota</taxon>
        <taxon>Bacilli</taxon>
        <taxon>Bacillales</taxon>
        <taxon>Bacillaceae</taxon>
        <taxon>Bacillus</taxon>
    </lineage>
</organism>
<dbReference type="HOGENOM" id="CLU_135467_0_0_9"/>
<dbReference type="PATRIC" id="fig|665952.3.peg.3458"/>
<keyword evidence="1" id="KW-0175">Coiled coil</keyword>
<dbReference type="Pfam" id="PF26347">
    <property type="entry name" value="YtrI_sporulation"/>
    <property type="match status" value="1"/>
</dbReference>
<dbReference type="InterPro" id="IPR058620">
    <property type="entry name" value="YtrI_C"/>
</dbReference>
<proteinExistence type="predicted"/>
<evidence type="ECO:0000256" key="1">
    <source>
        <dbReference type="SAM" id="Coils"/>
    </source>
</evidence>
<feature type="domain" description="Sporulation membrane protein YtrI C-terminal" evidence="3">
    <location>
        <begin position="80"/>
        <end position="164"/>
    </location>
</feature>
<keyword evidence="2" id="KW-1133">Transmembrane helix</keyword>
<comment type="caution">
    <text evidence="4">The sequence shown here is derived from an EMBL/GenBank/DDBJ whole genome shotgun (WGS) entry which is preliminary data.</text>
</comment>
<feature type="coiled-coil region" evidence="1">
    <location>
        <begin position="38"/>
        <end position="72"/>
    </location>
</feature>
<accession>G9QQF9</accession>
<keyword evidence="2" id="KW-0472">Membrane</keyword>
<evidence type="ECO:0000256" key="2">
    <source>
        <dbReference type="SAM" id="Phobius"/>
    </source>
</evidence>
<feature type="transmembrane region" description="Helical" evidence="2">
    <location>
        <begin position="12"/>
        <end position="34"/>
    </location>
</feature>
<name>G9QQF9_9BACI</name>
<evidence type="ECO:0000259" key="3">
    <source>
        <dbReference type="Pfam" id="PF26347"/>
    </source>
</evidence>
<dbReference type="InterPro" id="IPR048198">
    <property type="entry name" value="YtrI"/>
</dbReference>
<dbReference type="GeneID" id="87582517"/>
<gene>
    <name evidence="4" type="ORF">HMPREF1015_00526</name>
</gene>
<dbReference type="NCBIfam" id="NF041479">
    <property type="entry name" value="spor_membprot_YtrI"/>
    <property type="match status" value="1"/>
</dbReference>
<dbReference type="AlphaFoldDB" id="G9QQF9"/>
<protein>
    <recommendedName>
        <fullName evidence="3">Sporulation membrane protein YtrI C-terminal domain-containing protein</fullName>
    </recommendedName>
</protein>
<dbReference type="PROSITE" id="PS51257">
    <property type="entry name" value="PROKAR_LIPOPROTEIN"/>
    <property type="match status" value="1"/>
</dbReference>
<dbReference type="Proteomes" id="UP000011747">
    <property type="component" value="Unassembled WGS sequence"/>
</dbReference>
<evidence type="ECO:0000313" key="4">
    <source>
        <dbReference type="EMBL" id="EHL73022.1"/>
    </source>
</evidence>
<evidence type="ECO:0000313" key="5">
    <source>
        <dbReference type="Proteomes" id="UP000011747"/>
    </source>
</evidence>
<sequence>MRIPPLYHKKNWQIFIAGTAIGACVGWLVFLYMFGSLQEKQTNTIERQKEEISDLNDHLSIWQEEFKKLNKKNQEMLTVQNIDVEIINFEKYGIKDSHSQFEAEELIKKDLDALLAKNLETVFANKQIIKELIENKMLKIQNKRFHLKVKEVYFYTTVEIYLELELAK</sequence>
<dbReference type="RefSeq" id="WP_003355630.1">
    <property type="nucleotide sequence ID" value="NZ_JH414764.1"/>
</dbReference>
<reference evidence="4 5" key="1">
    <citation type="submission" date="2011-09" db="EMBL/GenBank/DDBJ databases">
        <title>The Genome Sequence of Bacillus smithii 7_3_47FAA.</title>
        <authorList>
            <consortium name="The Broad Institute Genome Sequencing Platform"/>
            <person name="Earl A."/>
            <person name="Ward D."/>
            <person name="Feldgarden M."/>
            <person name="Gevers D."/>
            <person name="Daigneault M."/>
            <person name="Strauss J."/>
            <person name="Allen-Vercoe E."/>
            <person name="Young S.K."/>
            <person name="Zeng Q."/>
            <person name="Gargeya S."/>
            <person name="Fitzgerald M."/>
            <person name="Haas B."/>
            <person name="Abouelleil A."/>
            <person name="Alvarado L."/>
            <person name="Arachchi H.M."/>
            <person name="Berlin A."/>
            <person name="Brown A."/>
            <person name="Chapman S.B."/>
            <person name="Chen Z."/>
            <person name="Dunbar C."/>
            <person name="Freedman E."/>
            <person name="Gearin G."/>
            <person name="Goldberg J."/>
            <person name="Griggs A."/>
            <person name="Gujja S."/>
            <person name="Heiman D."/>
            <person name="Howarth C."/>
            <person name="Larson L."/>
            <person name="Lui A."/>
            <person name="MacDonald P.J.P."/>
            <person name="Montmayeur A."/>
            <person name="Murphy C."/>
            <person name="Neiman D."/>
            <person name="Pearson M."/>
            <person name="Priest M."/>
            <person name="Roberts A."/>
            <person name="Saif S."/>
            <person name="Shea T."/>
            <person name="Shenoy N."/>
            <person name="Sisk P."/>
            <person name="Stolte C."/>
            <person name="Sykes S."/>
            <person name="Wortman J."/>
            <person name="Nusbaum C."/>
            <person name="Birren B."/>
        </authorList>
    </citation>
    <scope>NUCLEOTIDE SEQUENCE [LARGE SCALE GENOMIC DNA]</scope>
    <source>
        <strain evidence="4 5">7_3_47FAA</strain>
    </source>
</reference>
<dbReference type="EMBL" id="ACWF01000161">
    <property type="protein sequence ID" value="EHL73022.1"/>
    <property type="molecule type" value="Genomic_DNA"/>
</dbReference>
<keyword evidence="2" id="KW-0812">Transmembrane</keyword>